<sequence length="362" mass="42655">MKALRIVLTQNKAHYRKEESITNKMTYPLPPFSTVIGALHNACKFKEYHPMDLSIQGTYSSLMKQPYTDYCFLNSIMDDRGILVKMKNNNLISVAFDKVAVAKKGMGNSFRKGITIEIKNQDLMDEYRGLKDLNDEISNFKRTRIDRLKKIFKVRKKTLLTKKKSMDKKSLGFKMVTLREKEIKRKEKQINERVKEFEYNNYTKEISKYNSLTTSLKYYEILHNVNLIIHIKTDDETLKIIKENIYNLKSIGRSEDFVDIEQCEIVELTQKFENDLEYLIGENSAYLDHERIKEEDIILKNKNGTKYFLNKDYEIVENKRVFNKKVVIYTSGYSIDDKSEGIYIDTREKENGGTENYIVNFI</sequence>
<evidence type="ECO:0000313" key="3">
    <source>
        <dbReference type="Proteomes" id="UP000263486"/>
    </source>
</evidence>
<name>A0ABX9KG27_9FUSO</name>
<dbReference type="Proteomes" id="UP000263486">
    <property type="component" value="Unassembled WGS sequence"/>
</dbReference>
<comment type="caution">
    <text evidence="2">The sequence shown here is derived from an EMBL/GenBank/DDBJ whole genome shotgun (WGS) entry which is preliminary data.</text>
</comment>
<proteinExistence type="predicted"/>
<dbReference type="InterPro" id="IPR013422">
    <property type="entry name" value="CRISPR-assoc_prot_Cas5_N"/>
</dbReference>
<evidence type="ECO:0000313" key="2">
    <source>
        <dbReference type="EMBL" id="REI40660.1"/>
    </source>
</evidence>
<dbReference type="EMBL" id="QUAJ01000017">
    <property type="protein sequence ID" value="REI40660.1"/>
    <property type="molecule type" value="Genomic_DNA"/>
</dbReference>
<reference evidence="2 3" key="1">
    <citation type="submission" date="2018-08" db="EMBL/GenBank/DDBJ databases">
        <title>Draft genome sequence of Psychrilyobacter sp. strain SD5 isolated from Black Sea water.</title>
        <authorList>
            <person name="Yadav S."/>
            <person name="Villanueva L."/>
            <person name="Damste J.S.S."/>
        </authorList>
    </citation>
    <scope>NUCLEOTIDE SEQUENCE [LARGE SCALE GENOMIC DNA]</scope>
    <source>
        <strain evidence="2 3">SD5</strain>
    </source>
</reference>
<accession>A0ABX9KG27</accession>
<gene>
    <name evidence="2" type="primary">cas5</name>
    <name evidence="2" type="ORF">DYH56_10165</name>
</gene>
<dbReference type="NCBIfam" id="TIGR02593">
    <property type="entry name" value="CRISPR_cas5"/>
    <property type="match status" value="1"/>
</dbReference>
<dbReference type="RefSeq" id="WP_114642759.1">
    <property type="nucleotide sequence ID" value="NZ_JAACIO010000025.1"/>
</dbReference>
<keyword evidence="1" id="KW-0051">Antiviral defense</keyword>
<evidence type="ECO:0000256" key="1">
    <source>
        <dbReference type="ARBA" id="ARBA00023118"/>
    </source>
</evidence>
<protein>
    <submittedName>
        <fullName evidence="2">CRISPR-associated protein Cas5</fullName>
    </submittedName>
</protein>
<keyword evidence="3" id="KW-1185">Reference proteome</keyword>
<organism evidence="2 3">
    <name type="scientific">Psychrilyobacter piezotolerans</name>
    <dbReference type="NCBI Taxonomy" id="2293438"/>
    <lineage>
        <taxon>Bacteria</taxon>
        <taxon>Fusobacteriati</taxon>
        <taxon>Fusobacteriota</taxon>
        <taxon>Fusobacteriia</taxon>
        <taxon>Fusobacteriales</taxon>
        <taxon>Fusobacteriaceae</taxon>
        <taxon>Psychrilyobacter</taxon>
    </lineage>
</organism>